<dbReference type="RefSeq" id="WP_341424635.1">
    <property type="nucleotide sequence ID" value="NZ_JBBUTG010000002.1"/>
</dbReference>
<organism evidence="1 2">
    <name type="scientific">Ideonella lacteola</name>
    <dbReference type="NCBI Taxonomy" id="2984193"/>
    <lineage>
        <taxon>Bacteria</taxon>
        <taxon>Pseudomonadati</taxon>
        <taxon>Pseudomonadota</taxon>
        <taxon>Betaproteobacteria</taxon>
        <taxon>Burkholderiales</taxon>
        <taxon>Sphaerotilaceae</taxon>
        <taxon>Ideonella</taxon>
    </lineage>
</organism>
<sequence>MLARDDYGDIPNDVLTPTLCNSHLALAPLAVSAPVTVAAGQVVVFHADLMLGTSYADGAPELMVFACRVYPTGESTRFGMEGLGYGLTAPGRVAISRSQIYLSSSAQTLQVGVCGCADSSNGHKWNDNYIFHVSTQLLPVGTPYASATVVLPKAPPDGLAGAKGRTAKVPPRGLQR</sequence>
<protein>
    <submittedName>
        <fullName evidence="1">Uncharacterized protein</fullName>
    </submittedName>
</protein>
<dbReference type="EMBL" id="JBBUTG010000002">
    <property type="protein sequence ID" value="MEK8030287.1"/>
    <property type="molecule type" value="Genomic_DNA"/>
</dbReference>
<accession>A0ABU9BN47</accession>
<name>A0ABU9BN47_9BURK</name>
<dbReference type="Proteomes" id="UP001371218">
    <property type="component" value="Unassembled WGS sequence"/>
</dbReference>
<reference evidence="1 2" key="1">
    <citation type="submission" date="2024-04" db="EMBL/GenBank/DDBJ databases">
        <title>Novel species of the genus Ideonella isolated from streams.</title>
        <authorList>
            <person name="Lu H."/>
        </authorList>
    </citation>
    <scope>NUCLEOTIDE SEQUENCE [LARGE SCALE GENOMIC DNA]</scope>
    <source>
        <strain evidence="1 2">DXS29W</strain>
    </source>
</reference>
<proteinExistence type="predicted"/>
<gene>
    <name evidence="1" type="ORF">AACH06_05575</name>
</gene>
<evidence type="ECO:0000313" key="2">
    <source>
        <dbReference type="Proteomes" id="UP001371218"/>
    </source>
</evidence>
<evidence type="ECO:0000313" key="1">
    <source>
        <dbReference type="EMBL" id="MEK8030287.1"/>
    </source>
</evidence>
<keyword evidence="2" id="KW-1185">Reference proteome</keyword>
<comment type="caution">
    <text evidence="1">The sequence shown here is derived from an EMBL/GenBank/DDBJ whole genome shotgun (WGS) entry which is preliminary data.</text>
</comment>